<accession>A0A811LKI6</accession>
<dbReference type="EMBL" id="CAJFDH010000006">
    <property type="protein sequence ID" value="CAD5228162.1"/>
    <property type="molecule type" value="Genomic_DNA"/>
</dbReference>
<dbReference type="AlphaFoldDB" id="A0A811LKI6"/>
<name>A0A811LKI6_9BILA</name>
<gene>
    <name evidence="2" type="ORF">BOKJ2_LOCUS12540</name>
</gene>
<evidence type="ECO:0000256" key="1">
    <source>
        <dbReference type="SAM" id="Phobius"/>
    </source>
</evidence>
<protein>
    <recommendedName>
        <fullName evidence="4">Serpentine receptor class gamma</fullName>
    </recommendedName>
</protein>
<feature type="transmembrane region" description="Helical" evidence="1">
    <location>
        <begin position="6"/>
        <end position="29"/>
    </location>
</feature>
<dbReference type="Proteomes" id="UP000783686">
    <property type="component" value="Unassembled WGS sequence"/>
</dbReference>
<dbReference type="Proteomes" id="UP000614601">
    <property type="component" value="Unassembled WGS sequence"/>
</dbReference>
<keyword evidence="1" id="KW-0812">Transmembrane</keyword>
<sequence length="297" mass="33822">MLARLVMESIVGLLGVIFSIILIMILMCVRKFRKRNILRTIASTILAEGLYCLSFCIPLWSYLIFGHVMDSNTTKVIAYVNEVVYKAQMYHHSLLEITRVYYTFIQRPSPIETNKLNDFCLLLCWMIGIATISTYFYYGRVLNFDYTEMTWAGHSVWNVLIRCFYTMQWLALFAGLAAAGAVIIAFYVKIPSTRNIKKTIEGKIFLQTILLSSIDAIQMLLTVAMSSNGMRTSFSNILTLCRCSLSAPLYIFLNREIRGTLRRACFVVTGTYVQSSMGITYISVTKPVNRSPNITIL</sequence>
<keyword evidence="3" id="KW-1185">Reference proteome</keyword>
<dbReference type="Gene3D" id="1.20.1070.10">
    <property type="entry name" value="Rhodopsin 7-helix transmembrane proteins"/>
    <property type="match status" value="1"/>
</dbReference>
<feature type="transmembrane region" description="Helical" evidence="1">
    <location>
        <begin position="41"/>
        <end position="63"/>
    </location>
</feature>
<comment type="caution">
    <text evidence="2">The sequence shown here is derived from an EMBL/GenBank/DDBJ whole genome shotgun (WGS) entry which is preliminary data.</text>
</comment>
<keyword evidence="1" id="KW-0472">Membrane</keyword>
<evidence type="ECO:0008006" key="4">
    <source>
        <dbReference type="Google" id="ProtNLM"/>
    </source>
</evidence>
<feature type="transmembrane region" description="Helical" evidence="1">
    <location>
        <begin position="167"/>
        <end position="188"/>
    </location>
</feature>
<keyword evidence="1" id="KW-1133">Transmembrane helix</keyword>
<dbReference type="EMBL" id="CAJFCW020000006">
    <property type="protein sequence ID" value="CAG9124189.1"/>
    <property type="molecule type" value="Genomic_DNA"/>
</dbReference>
<feature type="transmembrane region" description="Helical" evidence="1">
    <location>
        <begin position="116"/>
        <end position="138"/>
    </location>
</feature>
<reference evidence="2" key="1">
    <citation type="submission" date="2020-09" db="EMBL/GenBank/DDBJ databases">
        <authorList>
            <person name="Kikuchi T."/>
        </authorList>
    </citation>
    <scope>NUCLEOTIDE SEQUENCE</scope>
    <source>
        <strain evidence="2">SH1</strain>
    </source>
</reference>
<evidence type="ECO:0000313" key="3">
    <source>
        <dbReference type="Proteomes" id="UP000614601"/>
    </source>
</evidence>
<dbReference type="OrthoDB" id="10455002at2759"/>
<organism evidence="2 3">
    <name type="scientific">Bursaphelenchus okinawaensis</name>
    <dbReference type="NCBI Taxonomy" id="465554"/>
    <lineage>
        <taxon>Eukaryota</taxon>
        <taxon>Metazoa</taxon>
        <taxon>Ecdysozoa</taxon>
        <taxon>Nematoda</taxon>
        <taxon>Chromadorea</taxon>
        <taxon>Rhabditida</taxon>
        <taxon>Tylenchina</taxon>
        <taxon>Tylenchomorpha</taxon>
        <taxon>Aphelenchoidea</taxon>
        <taxon>Aphelenchoididae</taxon>
        <taxon>Bursaphelenchus</taxon>
    </lineage>
</organism>
<proteinExistence type="predicted"/>
<evidence type="ECO:0000313" key="2">
    <source>
        <dbReference type="EMBL" id="CAD5228162.1"/>
    </source>
</evidence>